<dbReference type="InterPro" id="IPR016897">
    <property type="entry name" value="SKP1"/>
</dbReference>
<dbReference type="KEGG" id="aali:118456207"/>
<comment type="similarity">
    <text evidence="1">Belongs to the SKP1 family.</text>
</comment>
<dbReference type="SUPFAM" id="SSF81382">
    <property type="entry name" value="Skp1 dimerisation domain-like"/>
    <property type="match status" value="1"/>
</dbReference>
<feature type="region of interest" description="Disordered" evidence="3">
    <location>
        <begin position="65"/>
        <end position="95"/>
    </location>
</feature>
<sequence>MDQVQLKSNDGEMLTVESNILAGSAVLQNRLQKLQTPKIENAFLVVPEANANLLKLVLDWLRNHKDQDPHKTPEETSETGDKESSNNQQNHGIGPWEQEFFTNNLSSILLVMAVAKRLSISSLLTVAGSFVFAWIRSNSLQKFFETAGINVARKEGPAAAAPAGKEKNESNDSQQSKPTSESCETDQSEGSVVNESATGEEDSDYQIVEATEPSSDVIPDVIPEEVPEVVAQEVPEPEVIPETAPIIAEDTVTVADE</sequence>
<feature type="compositionally biased region" description="Basic and acidic residues" evidence="3">
    <location>
        <begin position="65"/>
        <end position="84"/>
    </location>
</feature>
<dbReference type="PANTHER" id="PTHR11165">
    <property type="entry name" value="SKP1"/>
    <property type="match status" value="1"/>
</dbReference>
<evidence type="ECO:0000313" key="4">
    <source>
        <dbReference type="EnsemblMetazoa" id="AALB009478-PA"/>
    </source>
</evidence>
<dbReference type="SUPFAM" id="SSF54695">
    <property type="entry name" value="POZ domain"/>
    <property type="match status" value="1"/>
</dbReference>
<feature type="region of interest" description="Disordered" evidence="3">
    <location>
        <begin position="155"/>
        <end position="222"/>
    </location>
</feature>
<accession>A0A182FSF1</accession>
<dbReference type="RefSeq" id="XP_035772665.1">
    <property type="nucleotide sequence ID" value="XM_035916772.1"/>
</dbReference>
<name>A0A182FSF1_ANOAL</name>
<dbReference type="OrthoDB" id="7734812at2759"/>
<keyword evidence="2" id="KW-0833">Ubl conjugation pathway</keyword>
<reference evidence="4 5" key="1">
    <citation type="journal article" date="2017" name="G3 (Bethesda)">
        <title>The Physical Genome Mapping of Anopheles albimanus Corrected Scaffold Misassemblies and Identified Interarm Rearrangements in Genus Anopheles.</title>
        <authorList>
            <person name="Artemov G.N."/>
            <person name="Peery A.N."/>
            <person name="Jiang X."/>
            <person name="Tu Z."/>
            <person name="Stegniy V.N."/>
            <person name="Sharakhova M.V."/>
            <person name="Sharakhov I.V."/>
        </authorList>
    </citation>
    <scope>NUCLEOTIDE SEQUENCE [LARGE SCALE GENOMIC DNA]</scope>
    <source>
        <strain evidence="4 5">ALBI9_A</strain>
    </source>
</reference>
<dbReference type="Proteomes" id="UP000069272">
    <property type="component" value="Chromosome 2R"/>
</dbReference>
<dbReference type="STRING" id="7167.A0A182FSF1"/>
<evidence type="ECO:0000256" key="1">
    <source>
        <dbReference type="ARBA" id="ARBA00009993"/>
    </source>
</evidence>
<dbReference type="GO" id="GO:0006511">
    <property type="term" value="P:ubiquitin-dependent protein catabolic process"/>
    <property type="evidence" value="ECO:0007669"/>
    <property type="project" value="InterPro"/>
</dbReference>
<dbReference type="AlphaFoldDB" id="A0A182FSF1"/>
<reference evidence="4" key="2">
    <citation type="submission" date="2022-08" db="UniProtKB">
        <authorList>
            <consortium name="EnsemblMetazoa"/>
        </authorList>
    </citation>
    <scope>IDENTIFICATION</scope>
    <source>
        <strain evidence="4">STECLA/ALBI9_A</strain>
    </source>
</reference>
<evidence type="ECO:0000256" key="3">
    <source>
        <dbReference type="SAM" id="MobiDB-lite"/>
    </source>
</evidence>
<dbReference type="InterPro" id="IPR036296">
    <property type="entry name" value="SKP1-like_dim_sf"/>
</dbReference>
<dbReference type="InterPro" id="IPR011333">
    <property type="entry name" value="SKP1/BTB/POZ_sf"/>
</dbReference>
<dbReference type="Gene3D" id="3.30.710.10">
    <property type="entry name" value="Potassium Channel Kv1.1, Chain A"/>
    <property type="match status" value="1"/>
</dbReference>
<protein>
    <submittedName>
        <fullName evidence="4">Uncharacterized protein</fullName>
    </submittedName>
</protein>
<dbReference type="VEuPathDB" id="VectorBase:AALB009478"/>
<proteinExistence type="inferred from homology"/>
<dbReference type="GeneID" id="118456207"/>
<evidence type="ECO:0000313" key="5">
    <source>
        <dbReference type="Proteomes" id="UP000069272"/>
    </source>
</evidence>
<evidence type="ECO:0000256" key="2">
    <source>
        <dbReference type="ARBA" id="ARBA00022786"/>
    </source>
</evidence>
<dbReference type="EnsemblMetazoa" id="AALB009478-RA">
    <property type="protein sequence ID" value="AALB009478-PA"/>
    <property type="gene ID" value="AALB009478"/>
</dbReference>
<dbReference type="VEuPathDB" id="VectorBase:AALB20_027532"/>
<organism evidence="4 5">
    <name type="scientific">Anopheles albimanus</name>
    <name type="common">New world malaria mosquito</name>
    <dbReference type="NCBI Taxonomy" id="7167"/>
    <lineage>
        <taxon>Eukaryota</taxon>
        <taxon>Metazoa</taxon>
        <taxon>Ecdysozoa</taxon>
        <taxon>Arthropoda</taxon>
        <taxon>Hexapoda</taxon>
        <taxon>Insecta</taxon>
        <taxon>Pterygota</taxon>
        <taxon>Neoptera</taxon>
        <taxon>Endopterygota</taxon>
        <taxon>Diptera</taxon>
        <taxon>Nematocera</taxon>
        <taxon>Culicoidea</taxon>
        <taxon>Culicidae</taxon>
        <taxon>Anophelinae</taxon>
        <taxon>Anopheles</taxon>
    </lineage>
</organism>
<feature type="compositionally biased region" description="Polar residues" evidence="3">
    <location>
        <begin position="171"/>
        <end position="182"/>
    </location>
</feature>
<dbReference type="InterPro" id="IPR001232">
    <property type="entry name" value="SKP1-like"/>
</dbReference>
<feature type="compositionally biased region" description="Polar residues" evidence="3">
    <location>
        <begin position="188"/>
        <end position="197"/>
    </location>
</feature>
<dbReference type="SMART" id="SM00512">
    <property type="entry name" value="Skp1"/>
    <property type="match status" value="1"/>
</dbReference>
<keyword evidence="5" id="KW-1185">Reference proteome</keyword>